<sequence>MMDNVKITERQFIVLVILYIIGSAILVIPSILVSLAKQDAWITAILTVGVALSIMSLYVLLGRCFPNMTLIEYTEEILGVWLGKTVSLLFLTFPVVAASLTLYNIGDFMKTQIMPETPIEAIYILAFGITLMGVRLGLEVLARSGEILFPLVIFLFLLLVVFITPELKFENLQPVFEEGIKPVLIAGIHFLSFPFLDTVIFLMIFPYVNWTQKAGKSLYKAILLGGIFLSVIIFLSILVLGVDQAARQIYSTYFLAKKINVGDFVTRIEAIVAGIWFISTFFKMSMLFYVLNLGIAQILNLKDYRFLTLPLGMILLVFSLVSVPNTAYLGEYILKTGYIFTATFGLLLPLLLLAVDTLRKKTFGS</sequence>
<feature type="transmembrane region" description="Helical" evidence="8">
    <location>
        <begin position="147"/>
        <end position="164"/>
    </location>
</feature>
<evidence type="ECO:0000256" key="5">
    <source>
        <dbReference type="ARBA" id="ARBA00022692"/>
    </source>
</evidence>
<protein>
    <submittedName>
        <fullName evidence="9">Spore gernimation protein</fullName>
    </submittedName>
</protein>
<feature type="transmembrane region" description="Helical" evidence="8">
    <location>
        <begin position="336"/>
        <end position="355"/>
    </location>
</feature>
<keyword evidence="3" id="KW-0813">Transport</keyword>
<dbReference type="PANTHER" id="PTHR34975:SF2">
    <property type="entry name" value="SPORE GERMINATION PROTEIN A2"/>
    <property type="match status" value="1"/>
</dbReference>
<evidence type="ECO:0000256" key="8">
    <source>
        <dbReference type="SAM" id="Phobius"/>
    </source>
</evidence>
<gene>
    <name evidence="9" type="ORF">CN689_26985</name>
</gene>
<feature type="transmembrane region" description="Helical" evidence="8">
    <location>
        <begin position="270"/>
        <end position="292"/>
    </location>
</feature>
<keyword evidence="7 8" id="KW-0472">Membrane</keyword>
<dbReference type="EMBL" id="NUEQ01000127">
    <property type="protein sequence ID" value="PEJ24657.1"/>
    <property type="molecule type" value="Genomic_DNA"/>
</dbReference>
<evidence type="ECO:0000256" key="2">
    <source>
        <dbReference type="ARBA" id="ARBA00007998"/>
    </source>
</evidence>
<accession>A0AAX0RQ98</accession>
<comment type="similarity">
    <text evidence="2">Belongs to the amino acid-polyamine-organocation (APC) superfamily. Spore germination protein (SGP) (TC 2.A.3.9) family.</text>
</comment>
<feature type="transmembrane region" description="Helical" evidence="8">
    <location>
        <begin position="304"/>
        <end position="324"/>
    </location>
</feature>
<reference evidence="9 10" key="1">
    <citation type="submission" date="2017-09" db="EMBL/GenBank/DDBJ databases">
        <title>Large-scale bioinformatics analysis of Bacillus genomes uncovers conserved roles of natural products in bacterial physiology.</title>
        <authorList>
            <consortium name="Agbiome Team Llc"/>
            <person name="Bleich R.M."/>
            <person name="Kirk G.J."/>
            <person name="Santa Maria K.C."/>
            <person name="Allen S.E."/>
            <person name="Farag S."/>
            <person name="Shank E.A."/>
            <person name="Bowers A."/>
        </authorList>
    </citation>
    <scope>NUCLEOTIDE SEQUENCE [LARGE SCALE GENOMIC DNA]</scope>
    <source>
        <strain evidence="9 10">AFS003229</strain>
    </source>
</reference>
<dbReference type="NCBIfam" id="TIGR00912">
    <property type="entry name" value="2A0309"/>
    <property type="match status" value="1"/>
</dbReference>
<feature type="transmembrane region" description="Helical" evidence="8">
    <location>
        <begin position="12"/>
        <end position="35"/>
    </location>
</feature>
<dbReference type="Gene3D" id="1.20.1740.10">
    <property type="entry name" value="Amino acid/polyamine transporter I"/>
    <property type="match status" value="1"/>
</dbReference>
<dbReference type="PANTHER" id="PTHR34975">
    <property type="entry name" value="SPORE GERMINATION PROTEIN A2"/>
    <property type="match status" value="1"/>
</dbReference>
<dbReference type="AlphaFoldDB" id="A0AAX0RQ98"/>
<evidence type="ECO:0000313" key="10">
    <source>
        <dbReference type="Proteomes" id="UP000220106"/>
    </source>
</evidence>
<proteinExistence type="inferred from homology"/>
<feature type="transmembrane region" description="Helical" evidence="8">
    <location>
        <begin position="184"/>
        <end position="209"/>
    </location>
</feature>
<feature type="transmembrane region" description="Helical" evidence="8">
    <location>
        <begin position="121"/>
        <end position="138"/>
    </location>
</feature>
<keyword evidence="5 8" id="KW-0812">Transmembrane</keyword>
<dbReference type="GO" id="GO:0009847">
    <property type="term" value="P:spore germination"/>
    <property type="evidence" value="ECO:0007669"/>
    <property type="project" value="InterPro"/>
</dbReference>
<organism evidence="9 10">
    <name type="scientific">Peribacillus butanolivorans</name>
    <dbReference type="NCBI Taxonomy" id="421767"/>
    <lineage>
        <taxon>Bacteria</taxon>
        <taxon>Bacillati</taxon>
        <taxon>Bacillota</taxon>
        <taxon>Bacilli</taxon>
        <taxon>Bacillales</taxon>
        <taxon>Bacillaceae</taxon>
        <taxon>Peribacillus</taxon>
    </lineage>
</organism>
<dbReference type="GO" id="GO:0016020">
    <property type="term" value="C:membrane"/>
    <property type="evidence" value="ECO:0007669"/>
    <property type="project" value="UniProtKB-SubCell"/>
</dbReference>
<evidence type="ECO:0000256" key="1">
    <source>
        <dbReference type="ARBA" id="ARBA00004141"/>
    </source>
</evidence>
<keyword evidence="6 8" id="KW-1133">Transmembrane helix</keyword>
<evidence type="ECO:0000256" key="3">
    <source>
        <dbReference type="ARBA" id="ARBA00022448"/>
    </source>
</evidence>
<name>A0AAX0RQ98_9BACI</name>
<evidence type="ECO:0000256" key="6">
    <source>
        <dbReference type="ARBA" id="ARBA00022989"/>
    </source>
</evidence>
<evidence type="ECO:0000256" key="4">
    <source>
        <dbReference type="ARBA" id="ARBA00022544"/>
    </source>
</evidence>
<feature type="transmembrane region" description="Helical" evidence="8">
    <location>
        <begin position="221"/>
        <end position="242"/>
    </location>
</feature>
<dbReference type="InterPro" id="IPR004761">
    <property type="entry name" value="Spore_GerAB"/>
</dbReference>
<evidence type="ECO:0000313" key="9">
    <source>
        <dbReference type="EMBL" id="PEJ24657.1"/>
    </source>
</evidence>
<comment type="subcellular location">
    <subcellularLocation>
        <location evidence="1">Membrane</location>
        <topology evidence="1">Multi-pass membrane protein</topology>
    </subcellularLocation>
</comment>
<dbReference type="Proteomes" id="UP000220106">
    <property type="component" value="Unassembled WGS sequence"/>
</dbReference>
<comment type="caution">
    <text evidence="9">The sequence shown here is derived from an EMBL/GenBank/DDBJ whole genome shotgun (WGS) entry which is preliminary data.</text>
</comment>
<dbReference type="Pfam" id="PF03845">
    <property type="entry name" value="Spore_permease"/>
    <property type="match status" value="1"/>
</dbReference>
<evidence type="ECO:0000256" key="7">
    <source>
        <dbReference type="ARBA" id="ARBA00023136"/>
    </source>
</evidence>
<keyword evidence="4" id="KW-0309">Germination</keyword>
<feature type="transmembrane region" description="Helical" evidence="8">
    <location>
        <begin position="81"/>
        <end position="101"/>
    </location>
</feature>
<feature type="transmembrane region" description="Helical" evidence="8">
    <location>
        <begin position="41"/>
        <end position="61"/>
    </location>
</feature>